<dbReference type="Proteomes" id="UP000297391">
    <property type="component" value="Unassembled WGS sequence"/>
</dbReference>
<accession>A0A4Z0AYZ4</accession>
<name>A0A4Z0AYZ4_9PSED</name>
<keyword evidence="3" id="KW-1185">Reference proteome</keyword>
<protein>
    <submittedName>
        <fullName evidence="2">Uncharacterized protein</fullName>
    </submittedName>
</protein>
<sequence>MMLLRTLVLERSGEDAPLNGALLCGFAVPQIGSNFLVYSLDEETEPGSARVYVAALRKKLERYFLSGVEAQEDLHVAMQVFKQILTLAAAGTKPASETETQIPYHFVDLNGCKLPPARPQDHHSVIIKKALVMKVITLGASAPAGAAIESATLIVPSIRFSSQMISPPKVVSTAEKALPPLLEQRVEPQAVPSTQEEAPSPMPAVAEPPLQCVPAEQSSLFEVDSTLTNLARVSQQLTAQKTAVLKQEEALEQWQSRLQQGQAELDQERQELGNRTLEKEATLQLRVQALESREAQLAEALAAQHHEQQTIEERAAVLEKRITQAYSQELVLRQRSEKLAVLWAQLSEGRQNLHALMLELDRTMDSFAKPDEQTSNGGVFGVLL</sequence>
<reference evidence="2 3" key="1">
    <citation type="journal article" date="2019" name="Syst. Appl. Microbiol.">
        <title>New species of pathogenic Pseudomonas isolated from citrus in Tunisia: Proposal of Pseudomonas kairouanensis sp. nov. and Pseudomonas nabeulensis sp. nov.</title>
        <authorList>
            <person name="Oueslati M."/>
            <person name="Mulet M."/>
            <person name="Gomila M."/>
            <person name="Berge O."/>
            <person name="Hajlaoui M.R."/>
            <person name="Lalucat J."/>
            <person name="Sadfi-Zouaoui N."/>
            <person name="Garcia-Valdes E."/>
        </authorList>
    </citation>
    <scope>NUCLEOTIDE SEQUENCE [LARGE SCALE GENOMIC DNA]</scope>
    <source>
        <strain evidence="2 3">KC12</strain>
    </source>
</reference>
<keyword evidence="1" id="KW-0175">Coiled coil</keyword>
<dbReference type="AlphaFoldDB" id="A0A4Z0AYZ4"/>
<evidence type="ECO:0000313" key="2">
    <source>
        <dbReference type="EMBL" id="TFY92042.1"/>
    </source>
</evidence>
<evidence type="ECO:0000313" key="3">
    <source>
        <dbReference type="Proteomes" id="UP000297391"/>
    </source>
</evidence>
<organism evidence="2 3">
    <name type="scientific">Pseudomonas kairouanensis</name>
    <dbReference type="NCBI Taxonomy" id="2293832"/>
    <lineage>
        <taxon>Bacteria</taxon>
        <taxon>Pseudomonadati</taxon>
        <taxon>Pseudomonadota</taxon>
        <taxon>Gammaproteobacteria</taxon>
        <taxon>Pseudomonadales</taxon>
        <taxon>Pseudomonadaceae</taxon>
        <taxon>Pseudomonas</taxon>
    </lineage>
</organism>
<dbReference type="OrthoDB" id="6892850at2"/>
<comment type="caution">
    <text evidence="2">The sequence shown here is derived from an EMBL/GenBank/DDBJ whole genome shotgun (WGS) entry which is preliminary data.</text>
</comment>
<feature type="coiled-coil region" evidence="1">
    <location>
        <begin position="244"/>
        <end position="271"/>
    </location>
</feature>
<evidence type="ECO:0000256" key="1">
    <source>
        <dbReference type="SAM" id="Coils"/>
    </source>
</evidence>
<gene>
    <name evidence="2" type="ORF">DYL59_02835</name>
</gene>
<dbReference type="EMBL" id="QUZU01000002">
    <property type="protein sequence ID" value="TFY92042.1"/>
    <property type="molecule type" value="Genomic_DNA"/>
</dbReference>
<proteinExistence type="predicted"/>